<dbReference type="RefSeq" id="WP_012100625.1">
    <property type="nucleotide sequence ID" value="NC_009699.1"/>
</dbReference>
<proteinExistence type="inferred from homology"/>
<evidence type="ECO:0000256" key="1">
    <source>
        <dbReference type="ARBA" id="ARBA00022801"/>
    </source>
</evidence>
<evidence type="ECO:0000256" key="2">
    <source>
        <dbReference type="HAMAP-Rule" id="MF_01940"/>
    </source>
</evidence>
<dbReference type="HAMAP" id="MF_01940">
    <property type="entry name" value="RNA_CPDase"/>
    <property type="match status" value="1"/>
</dbReference>
<feature type="short sequence motif" description="HXTX 1" evidence="2">
    <location>
        <begin position="43"/>
        <end position="46"/>
    </location>
</feature>
<comment type="similarity">
    <text evidence="2">Belongs to the 2H phosphoesterase superfamily. ThpR family.</text>
</comment>
<dbReference type="EC" id="3.1.4.58" evidence="2"/>
<dbReference type="AlphaFoldDB" id="A7GH44"/>
<dbReference type="NCBIfam" id="TIGR02258">
    <property type="entry name" value="2_5_ligase"/>
    <property type="match status" value="1"/>
</dbReference>
<keyword evidence="3" id="KW-0436">Ligase</keyword>
<comment type="catalytic activity">
    <reaction evidence="2">
        <text>a 3'-end 2',3'-cyclophospho-ribonucleotide-RNA + H2O = a 3'-end 2'-phospho-ribonucleotide-RNA + H(+)</text>
        <dbReference type="Rhea" id="RHEA:11828"/>
        <dbReference type="Rhea" id="RHEA-COMP:10464"/>
        <dbReference type="Rhea" id="RHEA-COMP:17353"/>
        <dbReference type="ChEBI" id="CHEBI:15377"/>
        <dbReference type="ChEBI" id="CHEBI:15378"/>
        <dbReference type="ChEBI" id="CHEBI:83064"/>
        <dbReference type="ChEBI" id="CHEBI:173113"/>
        <dbReference type="EC" id="3.1.4.58"/>
    </reaction>
</comment>
<organism evidence="3 4">
    <name type="scientific">Clostridium botulinum (strain Langeland / NCTC 10281 / Type F)</name>
    <dbReference type="NCBI Taxonomy" id="441772"/>
    <lineage>
        <taxon>Bacteria</taxon>
        <taxon>Bacillati</taxon>
        <taxon>Bacillota</taxon>
        <taxon>Clostridia</taxon>
        <taxon>Eubacteriales</taxon>
        <taxon>Clostridiaceae</taxon>
        <taxon>Clostridium</taxon>
    </lineage>
</organism>
<keyword evidence="1 2" id="KW-0378">Hydrolase</keyword>
<name>A7GH44_CLOBL</name>
<dbReference type="Gene3D" id="3.90.1140.10">
    <property type="entry name" value="Cyclic phosphodiesterase"/>
    <property type="match status" value="1"/>
</dbReference>
<protein>
    <recommendedName>
        <fullName evidence="2">RNA 2',3'-cyclic phosphodiesterase</fullName>
        <shortName evidence="2">RNA 2',3'-CPDase</shortName>
        <ecNumber evidence="2">3.1.4.58</ecNumber>
    </recommendedName>
</protein>
<reference evidence="4" key="1">
    <citation type="submission" date="2007-06" db="EMBL/GenBank/DDBJ databases">
        <authorList>
            <person name="Brinkac L.M."/>
            <person name="Daugherty S."/>
            <person name="Dodson R.J."/>
            <person name="Madupu R."/>
            <person name="Brown J.L."/>
            <person name="Bruce D."/>
            <person name="Detter C."/>
            <person name="Munk C."/>
            <person name="Smith L.A."/>
            <person name="Smith T.J."/>
            <person name="White O."/>
            <person name="Brettin T.S."/>
        </authorList>
    </citation>
    <scope>NUCLEOTIDE SEQUENCE [LARGE SCALE GENOMIC DNA]</scope>
    <source>
        <strain evidence="4">Langeland / NCTC 10281 / Type F</strain>
    </source>
</reference>
<dbReference type="HOGENOM" id="CLU_081251_3_3_9"/>
<dbReference type="InterPro" id="IPR004175">
    <property type="entry name" value="RNA_CPDase"/>
</dbReference>
<sequence length="178" mass="21080">MRKTRVFYAVTFYEEAKEKLIEYKNIVVNNSVKGRFTNKNNFHLTLEFIGEVDEKKLSLLTNILYKLQNPPKEVVTSYIGSFKRRDKEIIWLGIEENKCLITLQRELRNLLINNGFQIEDRRYKPHITIGREIVRKGFIEKNIFQPLHIPIASIALMESKRVNNQLVYEPLEEQILVV</sequence>
<feature type="active site" description="Proton acceptor" evidence="2">
    <location>
        <position position="126"/>
    </location>
</feature>
<dbReference type="KEGG" id="cbf:CLI_2876"/>
<comment type="function">
    <text evidence="2">Hydrolyzes RNA 2',3'-cyclic phosphodiester to an RNA 2'-phosphomonoester.</text>
</comment>
<dbReference type="PANTHER" id="PTHR35561:SF1">
    <property type="entry name" value="RNA 2',3'-CYCLIC PHOSPHODIESTERASE"/>
    <property type="match status" value="1"/>
</dbReference>
<dbReference type="InterPro" id="IPR009097">
    <property type="entry name" value="Cyclic_Pdiesterase"/>
</dbReference>
<feature type="short sequence motif" description="HXTX 2" evidence="2">
    <location>
        <begin position="126"/>
        <end position="129"/>
    </location>
</feature>
<dbReference type="Proteomes" id="UP000002410">
    <property type="component" value="Chromosome"/>
</dbReference>
<dbReference type="GO" id="GO:0004113">
    <property type="term" value="F:2',3'-cyclic-nucleotide 3'-phosphodiesterase activity"/>
    <property type="evidence" value="ECO:0007669"/>
    <property type="project" value="InterPro"/>
</dbReference>
<evidence type="ECO:0000313" key="3">
    <source>
        <dbReference type="EMBL" id="ABS40648.1"/>
    </source>
</evidence>
<feature type="active site" description="Proton donor" evidence="2">
    <location>
        <position position="43"/>
    </location>
</feature>
<accession>A7GH44</accession>
<dbReference type="Pfam" id="PF13563">
    <property type="entry name" value="2_5_RNA_ligase2"/>
    <property type="match status" value="1"/>
</dbReference>
<dbReference type="SUPFAM" id="SSF55144">
    <property type="entry name" value="LigT-like"/>
    <property type="match status" value="1"/>
</dbReference>
<evidence type="ECO:0000313" key="4">
    <source>
        <dbReference type="Proteomes" id="UP000002410"/>
    </source>
</evidence>
<dbReference type="PANTHER" id="PTHR35561">
    <property type="entry name" value="RNA 2',3'-CYCLIC PHOSPHODIESTERASE"/>
    <property type="match status" value="1"/>
</dbReference>
<dbReference type="GO" id="GO:0008664">
    <property type="term" value="F:RNA 2',3'-cyclic 3'-phosphodiesterase activity"/>
    <property type="evidence" value="ECO:0007669"/>
    <property type="project" value="UniProtKB-EC"/>
</dbReference>
<dbReference type="EMBL" id="CP000728">
    <property type="protein sequence ID" value="ABS40648.1"/>
    <property type="molecule type" value="Genomic_DNA"/>
</dbReference>
<gene>
    <name evidence="3" type="primary">ligT</name>
    <name evidence="3" type="ordered locus">CLI_2876</name>
</gene>
<dbReference type="GO" id="GO:0016874">
    <property type="term" value="F:ligase activity"/>
    <property type="evidence" value="ECO:0007669"/>
    <property type="project" value="UniProtKB-KW"/>
</dbReference>